<keyword evidence="1" id="KW-0812">Transmembrane</keyword>
<proteinExistence type="predicted"/>
<dbReference type="Proteomes" id="UP000002668">
    <property type="component" value="Genome"/>
</dbReference>
<protein>
    <submittedName>
        <fullName evidence="2">Predicted protein</fullName>
    </submittedName>
</protein>
<feature type="transmembrane region" description="Helical" evidence="1">
    <location>
        <begin position="20"/>
        <end position="37"/>
    </location>
</feature>
<accession>E4ZHV2</accession>
<sequence>MPRTHTPTPTHTTYTVNRLWALGLVPYVVTPLLGKLFV</sequence>
<keyword evidence="1" id="KW-0472">Membrane</keyword>
<dbReference type="VEuPathDB" id="FungiDB:LEMA_uP059690.1"/>
<dbReference type="HOGENOM" id="CLU_3335714_0_0_1"/>
<name>E4ZHV2_LEPMJ</name>
<dbReference type="AlphaFoldDB" id="E4ZHV2"/>
<evidence type="ECO:0000313" key="3">
    <source>
        <dbReference type="Proteomes" id="UP000002668"/>
    </source>
</evidence>
<evidence type="ECO:0000313" key="2">
    <source>
        <dbReference type="EMBL" id="CBX90935.1"/>
    </source>
</evidence>
<gene>
    <name evidence="2" type="ORF">LEMA_uP059690.1</name>
</gene>
<reference evidence="3" key="1">
    <citation type="journal article" date="2011" name="Nat. Commun.">
        <title>Effector diversification within compartments of the Leptosphaeria maculans genome affected by Repeat-Induced Point mutations.</title>
        <authorList>
            <person name="Rouxel T."/>
            <person name="Grandaubert J."/>
            <person name="Hane J.K."/>
            <person name="Hoede C."/>
            <person name="van de Wouw A.P."/>
            <person name="Couloux A."/>
            <person name="Dominguez V."/>
            <person name="Anthouard V."/>
            <person name="Bally P."/>
            <person name="Bourras S."/>
            <person name="Cozijnsen A.J."/>
            <person name="Ciuffetti L.M."/>
            <person name="Degrave A."/>
            <person name="Dilmaghani A."/>
            <person name="Duret L."/>
            <person name="Fudal I."/>
            <person name="Goodwin S.B."/>
            <person name="Gout L."/>
            <person name="Glaser N."/>
            <person name="Linglin J."/>
            <person name="Kema G.H.J."/>
            <person name="Lapalu N."/>
            <person name="Lawrence C.B."/>
            <person name="May K."/>
            <person name="Meyer M."/>
            <person name="Ollivier B."/>
            <person name="Poulain J."/>
            <person name="Schoch C.L."/>
            <person name="Simon A."/>
            <person name="Spatafora J.W."/>
            <person name="Stachowiak A."/>
            <person name="Turgeon B.G."/>
            <person name="Tyler B.M."/>
            <person name="Vincent D."/>
            <person name="Weissenbach J."/>
            <person name="Amselem J."/>
            <person name="Quesneville H."/>
            <person name="Oliver R.P."/>
            <person name="Wincker P."/>
            <person name="Balesdent M.-H."/>
            <person name="Howlett B.J."/>
        </authorList>
    </citation>
    <scope>NUCLEOTIDE SEQUENCE [LARGE SCALE GENOMIC DNA]</scope>
    <source>
        <strain evidence="3">JN3 / isolate v23.1.3 / race Av1-4-5-6-7-8</strain>
    </source>
</reference>
<dbReference type="InParanoid" id="E4ZHV2"/>
<organism evidence="3">
    <name type="scientific">Leptosphaeria maculans (strain JN3 / isolate v23.1.3 / race Av1-4-5-6-7-8)</name>
    <name type="common">Blackleg fungus</name>
    <name type="synonym">Phoma lingam</name>
    <dbReference type="NCBI Taxonomy" id="985895"/>
    <lineage>
        <taxon>Eukaryota</taxon>
        <taxon>Fungi</taxon>
        <taxon>Dikarya</taxon>
        <taxon>Ascomycota</taxon>
        <taxon>Pezizomycotina</taxon>
        <taxon>Dothideomycetes</taxon>
        <taxon>Pleosporomycetidae</taxon>
        <taxon>Pleosporales</taxon>
        <taxon>Pleosporineae</taxon>
        <taxon>Leptosphaeriaceae</taxon>
        <taxon>Plenodomus</taxon>
        <taxon>Plenodomus lingam/Leptosphaeria maculans species complex</taxon>
    </lineage>
</organism>
<evidence type="ECO:0000256" key="1">
    <source>
        <dbReference type="SAM" id="Phobius"/>
    </source>
</evidence>
<keyword evidence="3" id="KW-1185">Reference proteome</keyword>
<dbReference type="EMBL" id="FP929065">
    <property type="protein sequence ID" value="CBX90935.1"/>
    <property type="molecule type" value="Genomic_DNA"/>
</dbReference>
<keyword evidence="1" id="KW-1133">Transmembrane helix</keyword>